<dbReference type="EMBL" id="BGPR01002704">
    <property type="protein sequence ID" value="GBM77690.1"/>
    <property type="molecule type" value="Genomic_DNA"/>
</dbReference>
<organism evidence="1 2">
    <name type="scientific">Araneus ventricosus</name>
    <name type="common">Orbweaver spider</name>
    <name type="synonym">Epeira ventricosa</name>
    <dbReference type="NCBI Taxonomy" id="182803"/>
    <lineage>
        <taxon>Eukaryota</taxon>
        <taxon>Metazoa</taxon>
        <taxon>Ecdysozoa</taxon>
        <taxon>Arthropoda</taxon>
        <taxon>Chelicerata</taxon>
        <taxon>Arachnida</taxon>
        <taxon>Araneae</taxon>
        <taxon>Araneomorphae</taxon>
        <taxon>Entelegynae</taxon>
        <taxon>Araneoidea</taxon>
        <taxon>Araneidae</taxon>
        <taxon>Araneus</taxon>
    </lineage>
</organism>
<evidence type="ECO:0000313" key="2">
    <source>
        <dbReference type="Proteomes" id="UP000499080"/>
    </source>
</evidence>
<sequence>MVDAGLSTSLNSICNSTSSLLFGDFVTANSQLPETADAGRRPLEFICNHIIAVICDFVTANSQLLETVDAGRRPLEFHLQLYIIVVIWLILLQLTPNSLRRLTLVDNLLNSICNSKSSLLIGDFVTANSPNS</sequence>
<accession>A0A4Y2IJD9</accession>
<proteinExistence type="predicted"/>
<keyword evidence="2" id="KW-1185">Reference proteome</keyword>
<reference evidence="1 2" key="1">
    <citation type="journal article" date="2019" name="Sci. Rep.">
        <title>Orb-weaving spider Araneus ventricosus genome elucidates the spidroin gene catalogue.</title>
        <authorList>
            <person name="Kono N."/>
            <person name="Nakamura H."/>
            <person name="Ohtoshi R."/>
            <person name="Moran D.A.P."/>
            <person name="Shinohara A."/>
            <person name="Yoshida Y."/>
            <person name="Fujiwara M."/>
            <person name="Mori M."/>
            <person name="Tomita M."/>
            <person name="Arakawa K."/>
        </authorList>
    </citation>
    <scope>NUCLEOTIDE SEQUENCE [LARGE SCALE GENOMIC DNA]</scope>
</reference>
<protein>
    <submittedName>
        <fullName evidence="1">Uncharacterized protein</fullName>
    </submittedName>
</protein>
<dbReference type="AlphaFoldDB" id="A0A4Y2IJD9"/>
<evidence type="ECO:0000313" key="1">
    <source>
        <dbReference type="EMBL" id="GBM77690.1"/>
    </source>
</evidence>
<comment type="caution">
    <text evidence="1">The sequence shown here is derived from an EMBL/GenBank/DDBJ whole genome shotgun (WGS) entry which is preliminary data.</text>
</comment>
<dbReference type="Proteomes" id="UP000499080">
    <property type="component" value="Unassembled WGS sequence"/>
</dbReference>
<gene>
    <name evidence="1" type="ORF">AVEN_80294_1</name>
</gene>
<name>A0A4Y2IJD9_ARAVE</name>